<accession>A0A4Y9JB08</accession>
<dbReference type="GO" id="GO:0016791">
    <property type="term" value="F:phosphatase activity"/>
    <property type="evidence" value="ECO:0007669"/>
    <property type="project" value="TreeGrafter"/>
</dbReference>
<dbReference type="InterPro" id="IPR036412">
    <property type="entry name" value="HAD-like_sf"/>
</dbReference>
<dbReference type="OrthoDB" id="25198at2"/>
<dbReference type="EMBL" id="SPPD01000016">
    <property type="protein sequence ID" value="TFU97114.1"/>
    <property type="molecule type" value="Genomic_DNA"/>
</dbReference>
<protein>
    <submittedName>
        <fullName evidence="5">HAD family hydrolase</fullName>
    </submittedName>
</protein>
<comment type="cofactor">
    <cofactor evidence="1">
        <name>Mg(2+)</name>
        <dbReference type="ChEBI" id="CHEBI:18420"/>
    </cofactor>
</comment>
<evidence type="ECO:0000313" key="5">
    <source>
        <dbReference type="EMBL" id="TFU97114.1"/>
    </source>
</evidence>
<dbReference type="SUPFAM" id="SSF56784">
    <property type="entry name" value="HAD-like"/>
    <property type="match status" value="1"/>
</dbReference>
<dbReference type="InterPro" id="IPR041492">
    <property type="entry name" value="HAD_2"/>
</dbReference>
<dbReference type="NCBIfam" id="TIGR01549">
    <property type="entry name" value="HAD-SF-IA-v1"/>
    <property type="match status" value="1"/>
</dbReference>
<organism evidence="5 6">
    <name type="scientific">Streptococcus cuniculi</name>
    <dbReference type="NCBI Taxonomy" id="1432788"/>
    <lineage>
        <taxon>Bacteria</taxon>
        <taxon>Bacillati</taxon>
        <taxon>Bacillota</taxon>
        <taxon>Bacilli</taxon>
        <taxon>Lactobacillales</taxon>
        <taxon>Streptococcaceae</taxon>
        <taxon>Streptococcus</taxon>
    </lineage>
</organism>
<keyword evidence="2" id="KW-0479">Metal-binding</keyword>
<gene>
    <name evidence="5" type="ORF">E4T82_09540</name>
</gene>
<evidence type="ECO:0000313" key="6">
    <source>
        <dbReference type="Proteomes" id="UP000297253"/>
    </source>
</evidence>
<dbReference type="InterPro" id="IPR051400">
    <property type="entry name" value="HAD-like_hydrolase"/>
</dbReference>
<dbReference type="SFLD" id="SFLDS00003">
    <property type="entry name" value="Haloacid_Dehalogenase"/>
    <property type="match status" value="1"/>
</dbReference>
<name>A0A4Y9JB08_9STRE</name>
<sequence length="209" mass="23787">MLNWIFFDVGSTLVDETATYQRFAAECAKVLTNHGQTVTAAAFFEKMKELSESGQAPIRNAWAWYGLPDKLRPRWNHAGETLYPDVLQTLEYLSQSYSLGIIANQGRGLAERLEAFGIRHFFDIIVCSEEVGYRKPDRAIFDYGLRQAESPARNCIYVGDRMDNDILPAKELGMRTVHVLQGMGPHNGRQRENVSDMTIQHLSDLMERL</sequence>
<dbReference type="PANTHER" id="PTHR46470:SF2">
    <property type="entry name" value="GLYCERALDEHYDE 3-PHOSPHATE PHOSPHATASE"/>
    <property type="match status" value="1"/>
</dbReference>
<dbReference type="Pfam" id="PF13419">
    <property type="entry name" value="HAD_2"/>
    <property type="match status" value="1"/>
</dbReference>
<keyword evidence="4" id="KW-0460">Magnesium</keyword>
<dbReference type="Gene3D" id="3.40.50.1000">
    <property type="entry name" value="HAD superfamily/HAD-like"/>
    <property type="match status" value="1"/>
</dbReference>
<dbReference type="AlphaFoldDB" id="A0A4Y9JB08"/>
<dbReference type="Proteomes" id="UP000297253">
    <property type="component" value="Unassembled WGS sequence"/>
</dbReference>
<dbReference type="GO" id="GO:0046872">
    <property type="term" value="F:metal ion binding"/>
    <property type="evidence" value="ECO:0007669"/>
    <property type="project" value="UniProtKB-KW"/>
</dbReference>
<evidence type="ECO:0000256" key="4">
    <source>
        <dbReference type="ARBA" id="ARBA00022842"/>
    </source>
</evidence>
<comment type="caution">
    <text evidence="5">The sequence shown here is derived from an EMBL/GenBank/DDBJ whole genome shotgun (WGS) entry which is preliminary data.</text>
</comment>
<dbReference type="NCBIfam" id="TIGR01509">
    <property type="entry name" value="HAD-SF-IA-v3"/>
    <property type="match status" value="1"/>
</dbReference>
<proteinExistence type="predicted"/>
<dbReference type="GO" id="GO:0044281">
    <property type="term" value="P:small molecule metabolic process"/>
    <property type="evidence" value="ECO:0007669"/>
    <property type="project" value="UniProtKB-ARBA"/>
</dbReference>
<dbReference type="Gene3D" id="1.10.150.520">
    <property type="match status" value="1"/>
</dbReference>
<evidence type="ECO:0000256" key="1">
    <source>
        <dbReference type="ARBA" id="ARBA00001946"/>
    </source>
</evidence>
<evidence type="ECO:0000256" key="2">
    <source>
        <dbReference type="ARBA" id="ARBA00022723"/>
    </source>
</evidence>
<evidence type="ECO:0000256" key="3">
    <source>
        <dbReference type="ARBA" id="ARBA00022801"/>
    </source>
</evidence>
<keyword evidence="3 5" id="KW-0378">Hydrolase</keyword>
<dbReference type="PANTHER" id="PTHR46470">
    <property type="entry name" value="N-ACYLNEURAMINATE-9-PHOSPHATASE"/>
    <property type="match status" value="1"/>
</dbReference>
<reference evidence="5 6" key="1">
    <citation type="submission" date="2019-03" db="EMBL/GenBank/DDBJ databases">
        <title>Diversity of the mouse oral microbiome.</title>
        <authorList>
            <person name="Joseph S."/>
            <person name="Aduse-Opoku J."/>
            <person name="Curtis M."/>
            <person name="Wade W."/>
            <person name="Hashim A."/>
        </authorList>
    </citation>
    <scope>NUCLEOTIDE SEQUENCE [LARGE SCALE GENOMIC DNA]</scope>
    <source>
        <strain evidence="5 6">WM131</strain>
    </source>
</reference>
<dbReference type="InterPro" id="IPR006439">
    <property type="entry name" value="HAD-SF_hydro_IA"/>
</dbReference>
<dbReference type="SFLD" id="SFLDG01129">
    <property type="entry name" value="C1.5:_HAD__Beta-PGM__Phosphata"/>
    <property type="match status" value="1"/>
</dbReference>
<dbReference type="RefSeq" id="WP_135182602.1">
    <property type="nucleotide sequence ID" value="NZ_JADGKZ010000016.1"/>
</dbReference>
<dbReference type="InterPro" id="IPR023214">
    <property type="entry name" value="HAD_sf"/>
</dbReference>